<dbReference type="PANTHER" id="PTHR10091:SF0">
    <property type="entry name" value="GALACTOSE MUTAROTASE"/>
    <property type="match status" value="1"/>
</dbReference>
<dbReference type="PANTHER" id="PTHR10091">
    <property type="entry name" value="ALDOSE-1-EPIMERASE"/>
    <property type="match status" value="1"/>
</dbReference>
<dbReference type="CDD" id="cd01081">
    <property type="entry name" value="Aldose_epim"/>
    <property type="match status" value="1"/>
</dbReference>
<dbReference type="STRING" id="1736674.APS56_07915"/>
<dbReference type="KEGG" id="ahz:APS56_07915"/>
<dbReference type="RefSeq" id="WP_054726968.1">
    <property type="nucleotide sequence ID" value="NZ_CP012898.1"/>
</dbReference>
<dbReference type="GO" id="GO:0033499">
    <property type="term" value="P:galactose catabolic process via UDP-galactose, Leloir pathway"/>
    <property type="evidence" value="ECO:0007669"/>
    <property type="project" value="TreeGrafter"/>
</dbReference>
<dbReference type="SUPFAM" id="SSF74650">
    <property type="entry name" value="Galactose mutarotase-like"/>
    <property type="match status" value="1"/>
</dbReference>
<evidence type="ECO:0000256" key="2">
    <source>
        <dbReference type="ARBA" id="ARBA00011245"/>
    </source>
</evidence>
<dbReference type="InterPro" id="IPR008183">
    <property type="entry name" value="Aldose_1/G6P_1-epimerase"/>
</dbReference>
<evidence type="ECO:0000313" key="4">
    <source>
        <dbReference type="EMBL" id="ALJ05056.1"/>
    </source>
</evidence>
<keyword evidence="3" id="KW-0106">Calcium</keyword>
<sequence length="296" mass="33821">MYHIKHNQDLHTIEIEDSKKEVYAKINLSEGASLLLLTLSGRQIIKDLYPLTYSNTYASSILFPFANRIKDGAYTFKGQNFLFEINQKEENNALHGLVYNKIFTLIDEKTTERSASVILQYEELKESIGFPYTFIIQLEYTLTNNGLSLGVSVKNTSTKAFPFTLGWHPYFDSSSLYDSTLEFESNKKLIIGDRNITTGIETIEPVSVFQIKDKQLDDCYVLDSNEIVFKTPDYELFIKSTSQENFLQMYTPPKANTIAIEPTTGVSDSFNNEIGLQILNPNESYRLSWSVQVNNK</sequence>
<reference evidence="4 5" key="1">
    <citation type="submission" date="2015-10" db="EMBL/GenBank/DDBJ databases">
        <authorList>
            <person name="Gilbert D.G."/>
        </authorList>
    </citation>
    <scope>NUCLEOTIDE SEQUENCE [LARGE SCALE GENOMIC DNA]</scope>
    <source>
        <strain evidence="5">HZ-22</strain>
    </source>
</reference>
<name>A0A0P0CG28_9FLAO</name>
<protein>
    <recommendedName>
        <fullName evidence="6">Aldose epimerase</fullName>
    </recommendedName>
</protein>
<evidence type="ECO:0000256" key="1">
    <source>
        <dbReference type="ARBA" id="ARBA00001913"/>
    </source>
</evidence>
<dbReference type="Proteomes" id="UP000057981">
    <property type="component" value="Chromosome"/>
</dbReference>
<dbReference type="PATRIC" id="fig|1736674.3.peg.1616"/>
<evidence type="ECO:0008006" key="6">
    <source>
        <dbReference type="Google" id="ProtNLM"/>
    </source>
</evidence>
<dbReference type="GO" id="GO:0006006">
    <property type="term" value="P:glucose metabolic process"/>
    <property type="evidence" value="ECO:0007669"/>
    <property type="project" value="TreeGrafter"/>
</dbReference>
<keyword evidence="5" id="KW-1185">Reference proteome</keyword>
<proteinExistence type="predicted"/>
<comment type="subunit">
    <text evidence="2">Monomer.</text>
</comment>
<dbReference type="InterPro" id="IPR014718">
    <property type="entry name" value="GH-type_carb-bd"/>
</dbReference>
<dbReference type="Gene3D" id="2.70.98.10">
    <property type="match status" value="1"/>
</dbReference>
<comment type="cofactor">
    <cofactor evidence="1">
        <name>Ca(2+)</name>
        <dbReference type="ChEBI" id="CHEBI:29108"/>
    </cofactor>
</comment>
<dbReference type="GO" id="GO:0030246">
    <property type="term" value="F:carbohydrate binding"/>
    <property type="evidence" value="ECO:0007669"/>
    <property type="project" value="InterPro"/>
</dbReference>
<evidence type="ECO:0000313" key="5">
    <source>
        <dbReference type="Proteomes" id="UP000057981"/>
    </source>
</evidence>
<accession>A0A0P0CG28</accession>
<dbReference type="Pfam" id="PF01263">
    <property type="entry name" value="Aldose_epim"/>
    <property type="match status" value="1"/>
</dbReference>
<dbReference type="OrthoDB" id="9808779at2"/>
<evidence type="ECO:0000256" key="3">
    <source>
        <dbReference type="ARBA" id="ARBA00022837"/>
    </source>
</evidence>
<dbReference type="EMBL" id="CP012898">
    <property type="protein sequence ID" value="ALJ05056.1"/>
    <property type="molecule type" value="Genomic_DNA"/>
</dbReference>
<organism evidence="4 5">
    <name type="scientific">Pseudalgibacter alginicilyticus</name>
    <dbReference type="NCBI Taxonomy" id="1736674"/>
    <lineage>
        <taxon>Bacteria</taxon>
        <taxon>Pseudomonadati</taxon>
        <taxon>Bacteroidota</taxon>
        <taxon>Flavobacteriia</taxon>
        <taxon>Flavobacteriales</taxon>
        <taxon>Flavobacteriaceae</taxon>
        <taxon>Pseudalgibacter</taxon>
    </lineage>
</organism>
<gene>
    <name evidence="4" type="ORF">APS56_07915</name>
</gene>
<dbReference type="AlphaFoldDB" id="A0A0P0CG28"/>
<dbReference type="InterPro" id="IPR011013">
    <property type="entry name" value="Gal_mutarotase_sf_dom"/>
</dbReference>
<dbReference type="GO" id="GO:0004034">
    <property type="term" value="F:aldose 1-epimerase activity"/>
    <property type="evidence" value="ECO:0007669"/>
    <property type="project" value="TreeGrafter"/>
</dbReference>